<feature type="region of interest" description="Disordered" evidence="1">
    <location>
        <begin position="437"/>
        <end position="457"/>
    </location>
</feature>
<feature type="compositionally biased region" description="Polar residues" evidence="1">
    <location>
        <begin position="135"/>
        <end position="144"/>
    </location>
</feature>
<dbReference type="AlphaFoldDB" id="A0AAW0F341"/>
<dbReference type="EMBL" id="JAECZO010000001">
    <property type="protein sequence ID" value="KAK7199826.1"/>
    <property type="molecule type" value="Genomic_DNA"/>
</dbReference>
<proteinExistence type="predicted"/>
<keyword evidence="3" id="KW-1185">Reference proteome</keyword>
<evidence type="ECO:0000256" key="1">
    <source>
        <dbReference type="SAM" id="MobiDB-lite"/>
    </source>
</evidence>
<organism evidence="2 3">
    <name type="scientific">Novymonas esmeraldas</name>
    <dbReference type="NCBI Taxonomy" id="1808958"/>
    <lineage>
        <taxon>Eukaryota</taxon>
        <taxon>Discoba</taxon>
        <taxon>Euglenozoa</taxon>
        <taxon>Kinetoplastea</taxon>
        <taxon>Metakinetoplastina</taxon>
        <taxon>Trypanosomatida</taxon>
        <taxon>Trypanosomatidae</taxon>
        <taxon>Novymonas</taxon>
    </lineage>
</organism>
<feature type="compositionally biased region" description="Basic residues" evidence="1">
    <location>
        <begin position="163"/>
        <end position="177"/>
    </location>
</feature>
<name>A0AAW0F341_9TRYP</name>
<feature type="compositionally biased region" description="Low complexity" evidence="1">
    <location>
        <begin position="103"/>
        <end position="116"/>
    </location>
</feature>
<feature type="compositionally biased region" description="Polar residues" evidence="1">
    <location>
        <begin position="220"/>
        <end position="239"/>
    </location>
</feature>
<reference evidence="2 3" key="1">
    <citation type="journal article" date="2021" name="MBio">
        <title>A New Model Trypanosomatid, Novymonas esmeraldas: Genomic Perception of Its 'Candidatus Pandoraea novymonadis' Endosymbiont.</title>
        <authorList>
            <person name="Zakharova A."/>
            <person name="Saura A."/>
            <person name="Butenko A."/>
            <person name="Podesvova L."/>
            <person name="Warmusova S."/>
            <person name="Kostygov A.Y."/>
            <person name="Nenarokova A."/>
            <person name="Lukes J."/>
            <person name="Opperdoes F.R."/>
            <person name="Yurchenko V."/>
        </authorList>
    </citation>
    <scope>NUCLEOTIDE SEQUENCE [LARGE SCALE GENOMIC DNA]</scope>
    <source>
        <strain evidence="2 3">E262AT.01</strain>
    </source>
</reference>
<protein>
    <submittedName>
        <fullName evidence="2">Uncharacterized protein</fullName>
    </submittedName>
</protein>
<gene>
    <name evidence="2" type="ORF">NESM_000029800</name>
</gene>
<sequence>MGCVNAKAAKKAKERDTLSEEGARETAKQQQAAAQEQERAAAAVTSEVAASTSVAVDARDGAVPPPAPAEAPQVGDTATAAAAGSLGGSGGVDTTAPRSGKDAAAGPTAATAGTPAHTSGGVDVSGREGPASASAGLSESAQRASGSSSGGSGGSGGSGNARPSRHEKHSKGRRARRGSAAASNQHGRGTSAPSPPVEPVATAAAASPSTGGVSGGGTPRASSSCQRRAPTVSRSSGSLSFDVVADVSLSAAEVSRSVSKDAVVHVETADAPPVQPVATVASSVDARSLRPTAAEASCLSDRGLYEPYSDLGPRDGDAYLPPYEWAPRTMLVPSWRRGEGWVDTAPWRYDVGEAEDDGNSAYAAALRGADEISVADTPTRDAGAAPLHLHTFYPRRLPAQWPPVHPHRHASDEQPPPLPPLTHEAVDEDGATAEAALYSPADTTTDERGPRRRLAPPSLIDVYVSEAGGYAPPLQAAPSPPSPRRVYPAPLTGSHNLLPLHFTEEEMPLRDRRLHGREADASRGVGAHQYKPVTYLFDSPMDTWPPARRVPSPQRVLYADAAALW</sequence>
<feature type="compositionally biased region" description="Basic and acidic residues" evidence="1">
    <location>
        <begin position="11"/>
        <end position="27"/>
    </location>
</feature>
<feature type="compositionally biased region" description="Low complexity" evidence="1">
    <location>
        <begin position="70"/>
        <end position="84"/>
    </location>
</feature>
<evidence type="ECO:0000313" key="2">
    <source>
        <dbReference type="EMBL" id="KAK7199826.1"/>
    </source>
</evidence>
<feature type="region of interest" description="Disordered" evidence="1">
    <location>
        <begin position="402"/>
        <end position="424"/>
    </location>
</feature>
<dbReference type="Proteomes" id="UP001430356">
    <property type="component" value="Unassembled WGS sequence"/>
</dbReference>
<feature type="compositionally biased region" description="Low complexity" evidence="1">
    <location>
        <begin position="199"/>
        <end position="211"/>
    </location>
</feature>
<accession>A0AAW0F341</accession>
<comment type="caution">
    <text evidence="2">The sequence shown here is derived from an EMBL/GenBank/DDBJ whole genome shotgun (WGS) entry which is preliminary data.</text>
</comment>
<feature type="compositionally biased region" description="Gly residues" evidence="1">
    <location>
        <begin position="148"/>
        <end position="159"/>
    </location>
</feature>
<feature type="region of interest" description="Disordered" evidence="1">
    <location>
        <begin position="1"/>
        <end position="239"/>
    </location>
</feature>
<feature type="compositionally biased region" description="Low complexity" evidence="1">
    <location>
        <begin position="28"/>
        <end position="56"/>
    </location>
</feature>
<evidence type="ECO:0000313" key="3">
    <source>
        <dbReference type="Proteomes" id="UP001430356"/>
    </source>
</evidence>